<dbReference type="InterPro" id="IPR002880">
    <property type="entry name" value="Pyrv_Fd/Flavodoxin_OxRdtase_N"/>
</dbReference>
<dbReference type="NCBIfam" id="NF009589">
    <property type="entry name" value="PRK13030.1"/>
    <property type="match status" value="1"/>
</dbReference>
<dbReference type="Proteomes" id="UP000280792">
    <property type="component" value="Unassembled WGS sequence"/>
</dbReference>
<keyword evidence="4" id="KW-1185">Reference proteome</keyword>
<dbReference type="Pfam" id="PF01558">
    <property type="entry name" value="POR"/>
    <property type="match status" value="1"/>
</dbReference>
<dbReference type="InterPro" id="IPR002869">
    <property type="entry name" value="Pyrv_flavodox_OxRed_cen"/>
</dbReference>
<feature type="domain" description="4Fe-4S ferredoxin-type" evidence="2">
    <location>
        <begin position="626"/>
        <end position="658"/>
    </location>
</feature>
<reference evidence="3 4" key="2">
    <citation type="submission" date="2018-12" db="EMBL/GenBank/DDBJ databases">
        <title>Simiduia agarivorans gen. nov., sp. nov., a marine, agarolytic bacterium isolated from shallow coastal water from Keelung, Taiwan.</title>
        <authorList>
            <person name="Shieh W.Y."/>
        </authorList>
    </citation>
    <scope>NUCLEOTIDE SEQUENCE [LARGE SCALE GENOMIC DNA]</scope>
    <source>
        <strain evidence="3 4">GTF-13</strain>
    </source>
</reference>
<dbReference type="PANTHER" id="PTHR48084">
    <property type="entry name" value="2-OXOGLUTARATE OXIDOREDUCTASE SUBUNIT KORB-RELATED"/>
    <property type="match status" value="1"/>
</dbReference>
<dbReference type="CDD" id="cd07034">
    <property type="entry name" value="TPP_PYR_PFOR_IOR-alpha_like"/>
    <property type="match status" value="1"/>
</dbReference>
<gene>
    <name evidence="3" type="ORF">D0544_09030</name>
</gene>
<dbReference type="NCBIfam" id="NF009588">
    <property type="entry name" value="PRK13029.1"/>
    <property type="match status" value="1"/>
</dbReference>
<dbReference type="InterPro" id="IPR019752">
    <property type="entry name" value="Pyrv/ketoisovalerate_OxRed_cat"/>
</dbReference>
<dbReference type="InterPro" id="IPR046667">
    <property type="entry name" value="DUF6537"/>
</dbReference>
<keyword evidence="3" id="KW-0670">Pyruvate</keyword>
<accession>A0A3P3VQW8</accession>
<dbReference type="PANTHER" id="PTHR48084:SF3">
    <property type="entry name" value="SUBUNIT OF PYRUVATE:FLAVODOXIN OXIDOREDUCTASE"/>
    <property type="match status" value="1"/>
</dbReference>
<dbReference type="RefSeq" id="WP_125015616.1">
    <property type="nucleotide sequence ID" value="NZ_QWEZ01000001.1"/>
</dbReference>
<dbReference type="Gene3D" id="3.40.920.10">
    <property type="entry name" value="Pyruvate-ferredoxin oxidoreductase, PFOR, domain III"/>
    <property type="match status" value="1"/>
</dbReference>
<evidence type="ECO:0000313" key="3">
    <source>
        <dbReference type="EMBL" id="RRJ85191.1"/>
    </source>
</evidence>
<evidence type="ECO:0000313" key="4">
    <source>
        <dbReference type="Proteomes" id="UP000280792"/>
    </source>
</evidence>
<dbReference type="EMBL" id="QWEZ01000001">
    <property type="protein sequence ID" value="RRJ85191.1"/>
    <property type="molecule type" value="Genomic_DNA"/>
</dbReference>
<organism evidence="3 4">
    <name type="scientific">Aestuariirhabdus litorea</name>
    <dbReference type="NCBI Taxonomy" id="2528527"/>
    <lineage>
        <taxon>Bacteria</taxon>
        <taxon>Pseudomonadati</taxon>
        <taxon>Pseudomonadota</taxon>
        <taxon>Gammaproteobacteria</taxon>
        <taxon>Oceanospirillales</taxon>
        <taxon>Aestuariirhabdaceae</taxon>
        <taxon>Aestuariirhabdus</taxon>
    </lineage>
</organism>
<sequence>MSQSPVQLDDKYKKTTGRIYISGNQALVRLPTLQHELDKRAGLNTAGFISGYRGSPIGGFDSTLWGAQKLLDAHQISFQPGVNEDLAATAVWGTQLLNAVPDPTVDGVFGIWYGKGPGVDRSGDALKHANYAGTHPYGGVLALYGDDHPGKSSSISHQSEQALAANSIPSLYPADVAEFIEFGLKGWALSRYCGLWVGFKGVNETIEQTATIDIDIDNFAVNLPDKSDVPAEAVNLSTATFVQPIATEVNVTRFRLPLVHRFVRANGIDRQVFPVPANRRLGIVSAGKSYKDVREALQMLNIDSERAAELGLSLYKVGCIWPLEPEGLTEFASGQQELLFIEEKRPFLQSQAAELLYGQEQRPRIVGKQDDQGQTLLPSDVQLEPAQIAMVIAARLMHNGAEVDSLKPLTANLQARAEFVPTMPEVMRTPYFCSGCPHNTSTRVPEGSTAMAGIGCHAMAVLFRPDTLTPCHMGAEGVQWTGLSRYTKTPHIFQNLGDGTYYHSGLVAIRAAVASGANITYKILYNDAVAMTGGQPVDGPISVGEISHQVVHEGIKRCVLVSDNPDQWRNNPSLAPGVEVFHRDRLDHVQKMLREIEGCTVLLYEQTCAAEKRRRRKRGLMPDPSKRLFINPDVCEGCADCSVQSTCVSLQPLPTDRGTKRRIDQSNCNKDYSCNKGFCPSFVTVLGGKPRKPKGAQIDLSRFDNLPMPKPMPIDTSYSVMITGIGGSGVITVGAILGMAAHIEGKACSIYDMTGLSQKNGAVYSHLKLANHPDQLHAQKIGVGESQLVLAFDLAAALAPEAARTISLNQTQVIGNSQVSPTAAFQIDPRLAPDSQRMQQTLRDKAGADKVDCINASGLALSLLGDTIGANLFVVGYALQKGLLPISIEGVIEAVKLNGIAIDFNLLAFNLGRLAAQDPAAIESMIQRPQVIKLPQSLREVRSNDIALLTDYQNAAYAQQYSDLVDRVAEAENRLKPGSERLSLAVARSLSKLMAYKDEYEVARLHSDPKLLERIKAEFEGDYQLRFNLSPPLLAKRHPDTGLPVKREYGSWMLGAFRLLARLKGLRGSALDIFGYTDERRQERRSIEEFRSVVEEMLGTLSEKNFDTAVQLAELPLEIKGFGYVKDRNLEQVKASQEALLKEFREGPKVVQLHDPKAVA</sequence>
<dbReference type="SUPFAM" id="SSF52518">
    <property type="entry name" value="Thiamin diphosphate-binding fold (THDP-binding)"/>
    <property type="match status" value="2"/>
</dbReference>
<evidence type="ECO:0000259" key="2">
    <source>
        <dbReference type="PROSITE" id="PS51379"/>
    </source>
</evidence>
<dbReference type="InterPro" id="IPR017896">
    <property type="entry name" value="4Fe4S_Fe-S-bd"/>
</dbReference>
<evidence type="ECO:0000256" key="1">
    <source>
        <dbReference type="ARBA" id="ARBA00023002"/>
    </source>
</evidence>
<proteinExistence type="predicted"/>
<dbReference type="GO" id="GO:0016903">
    <property type="term" value="F:oxidoreductase activity, acting on the aldehyde or oxo group of donors"/>
    <property type="evidence" value="ECO:0007669"/>
    <property type="project" value="InterPro"/>
</dbReference>
<reference evidence="3 4" key="1">
    <citation type="submission" date="2018-08" db="EMBL/GenBank/DDBJ databases">
        <authorList>
            <person name="Khan S.A."/>
        </authorList>
    </citation>
    <scope>NUCLEOTIDE SEQUENCE [LARGE SCALE GENOMIC DNA]</scope>
    <source>
        <strain evidence="3 4">GTF-13</strain>
    </source>
</reference>
<dbReference type="InterPro" id="IPR051457">
    <property type="entry name" value="2-oxoacid:Fd_oxidoreductase"/>
</dbReference>
<dbReference type="AlphaFoldDB" id="A0A3P3VQW8"/>
<dbReference type="Pfam" id="PF20169">
    <property type="entry name" value="DUF6537"/>
    <property type="match status" value="1"/>
</dbReference>
<dbReference type="PROSITE" id="PS51379">
    <property type="entry name" value="4FE4S_FER_2"/>
    <property type="match status" value="1"/>
</dbReference>
<dbReference type="InterPro" id="IPR029061">
    <property type="entry name" value="THDP-binding"/>
</dbReference>
<comment type="caution">
    <text evidence="3">The sequence shown here is derived from an EMBL/GenBank/DDBJ whole genome shotgun (WGS) entry which is preliminary data.</text>
</comment>
<protein>
    <submittedName>
        <fullName evidence="3">Indolepyruvate ferredoxin oxidoreductase family protein</fullName>
    </submittedName>
</protein>
<dbReference type="Gene3D" id="3.40.50.970">
    <property type="match status" value="1"/>
</dbReference>
<name>A0A3P3VQW8_9GAMM</name>
<keyword evidence="1" id="KW-0560">Oxidoreductase</keyword>
<dbReference type="SUPFAM" id="SSF53323">
    <property type="entry name" value="Pyruvate-ferredoxin oxidoreductase, PFOR, domain III"/>
    <property type="match status" value="1"/>
</dbReference>